<dbReference type="Proteomes" id="UP000004995">
    <property type="component" value="Unassembled WGS sequence"/>
</dbReference>
<dbReference type="EMBL" id="AGNK02003243">
    <property type="status" value="NOT_ANNOTATED_CDS"/>
    <property type="molecule type" value="Genomic_DNA"/>
</dbReference>
<sequence length="33" mass="3943">MKKQIVQDLRFLTNLTTFLDIKQFNHFMQSAGQ</sequence>
<reference evidence="2" key="1">
    <citation type="journal article" date="2012" name="Nat. Biotechnol.">
        <title>Reference genome sequence of the model plant Setaria.</title>
        <authorList>
            <person name="Bennetzen J.L."/>
            <person name="Schmutz J."/>
            <person name="Wang H."/>
            <person name="Percifield R."/>
            <person name="Hawkins J."/>
            <person name="Pontaroli A.C."/>
            <person name="Estep M."/>
            <person name="Feng L."/>
            <person name="Vaughn J.N."/>
            <person name="Grimwood J."/>
            <person name="Jenkins J."/>
            <person name="Barry K."/>
            <person name="Lindquist E."/>
            <person name="Hellsten U."/>
            <person name="Deshpande S."/>
            <person name="Wang X."/>
            <person name="Wu X."/>
            <person name="Mitros T."/>
            <person name="Triplett J."/>
            <person name="Yang X."/>
            <person name="Ye C.Y."/>
            <person name="Mauro-Herrera M."/>
            <person name="Wang L."/>
            <person name="Li P."/>
            <person name="Sharma M."/>
            <person name="Sharma R."/>
            <person name="Ronald P.C."/>
            <person name="Panaud O."/>
            <person name="Kellogg E.A."/>
            <person name="Brutnell T.P."/>
            <person name="Doust A.N."/>
            <person name="Tuskan G.A."/>
            <person name="Rokhsar D."/>
            <person name="Devos K.M."/>
        </authorList>
    </citation>
    <scope>NUCLEOTIDE SEQUENCE [LARGE SCALE GENOMIC DNA]</scope>
    <source>
        <strain evidence="2">cv. Yugu1</strain>
    </source>
</reference>
<proteinExistence type="predicted"/>
<reference evidence="1" key="2">
    <citation type="submission" date="2018-08" db="UniProtKB">
        <authorList>
            <consortium name="EnsemblPlants"/>
        </authorList>
    </citation>
    <scope>IDENTIFICATION</scope>
    <source>
        <strain evidence="1">Yugu1</strain>
    </source>
</reference>
<dbReference type="HOGENOM" id="CLU_3385641_0_0_1"/>
<accession>K3XU53</accession>
<dbReference type="AlphaFoldDB" id="K3XU53"/>
<evidence type="ECO:0000313" key="1">
    <source>
        <dbReference type="EnsemblPlants" id="KQL06330"/>
    </source>
</evidence>
<organism evidence="1 2">
    <name type="scientific">Setaria italica</name>
    <name type="common">Foxtail millet</name>
    <name type="synonym">Panicum italicum</name>
    <dbReference type="NCBI Taxonomy" id="4555"/>
    <lineage>
        <taxon>Eukaryota</taxon>
        <taxon>Viridiplantae</taxon>
        <taxon>Streptophyta</taxon>
        <taxon>Embryophyta</taxon>
        <taxon>Tracheophyta</taxon>
        <taxon>Spermatophyta</taxon>
        <taxon>Magnoliopsida</taxon>
        <taxon>Liliopsida</taxon>
        <taxon>Poales</taxon>
        <taxon>Poaceae</taxon>
        <taxon>PACMAD clade</taxon>
        <taxon>Panicoideae</taxon>
        <taxon>Panicodae</taxon>
        <taxon>Paniceae</taxon>
        <taxon>Cenchrinae</taxon>
        <taxon>Setaria</taxon>
    </lineage>
</organism>
<name>K3XU53_SETIT</name>
<keyword evidence="2" id="KW-1185">Reference proteome</keyword>
<dbReference type="EnsemblPlants" id="KQL06330">
    <property type="protein sequence ID" value="KQL06330"/>
    <property type="gene ID" value="SETIT_005460mg"/>
</dbReference>
<dbReference type="Gramene" id="KQL06330">
    <property type="protein sequence ID" value="KQL06330"/>
    <property type="gene ID" value="SETIT_005460mg"/>
</dbReference>
<dbReference type="InParanoid" id="K3XU53"/>
<protein>
    <submittedName>
        <fullName evidence="1">Uncharacterized protein</fullName>
    </submittedName>
</protein>
<evidence type="ECO:0000313" key="2">
    <source>
        <dbReference type="Proteomes" id="UP000004995"/>
    </source>
</evidence>